<organism evidence="3 4">
    <name type="scientific">Xanthocytophaga agilis</name>
    <dbReference type="NCBI Taxonomy" id="3048010"/>
    <lineage>
        <taxon>Bacteria</taxon>
        <taxon>Pseudomonadati</taxon>
        <taxon>Bacteroidota</taxon>
        <taxon>Cytophagia</taxon>
        <taxon>Cytophagales</taxon>
        <taxon>Rhodocytophagaceae</taxon>
        <taxon>Xanthocytophaga</taxon>
    </lineage>
</organism>
<evidence type="ECO:0000313" key="3">
    <source>
        <dbReference type="EMBL" id="MDJ1504733.1"/>
    </source>
</evidence>
<dbReference type="RefSeq" id="WP_314516324.1">
    <property type="nucleotide sequence ID" value="NZ_JASJOU010000013.1"/>
</dbReference>
<dbReference type="Proteomes" id="UP001232063">
    <property type="component" value="Unassembled WGS sequence"/>
</dbReference>
<reference evidence="3" key="1">
    <citation type="submission" date="2023-05" db="EMBL/GenBank/DDBJ databases">
        <authorList>
            <person name="Zhang X."/>
        </authorList>
    </citation>
    <scope>NUCLEOTIDE SEQUENCE</scope>
    <source>
        <strain evidence="3">BD1B2-1</strain>
    </source>
</reference>
<dbReference type="Pfam" id="PF13590">
    <property type="entry name" value="DUF4136"/>
    <property type="match status" value="1"/>
</dbReference>
<gene>
    <name evidence="3" type="ORF">QNI22_28990</name>
</gene>
<dbReference type="Gene3D" id="3.30.160.670">
    <property type="match status" value="1"/>
</dbReference>
<protein>
    <submittedName>
        <fullName evidence="3">DUF4136 domain-containing protein</fullName>
    </submittedName>
</protein>
<keyword evidence="4" id="KW-1185">Reference proteome</keyword>
<dbReference type="InterPro" id="IPR025411">
    <property type="entry name" value="DUF4136"/>
</dbReference>
<feature type="signal peptide" evidence="1">
    <location>
        <begin position="1"/>
        <end position="20"/>
    </location>
</feature>
<accession>A0AAE3UGA8</accession>
<evidence type="ECO:0000259" key="2">
    <source>
        <dbReference type="Pfam" id="PF13590"/>
    </source>
</evidence>
<feature type="domain" description="DUF4136" evidence="2">
    <location>
        <begin position="24"/>
        <end position="185"/>
    </location>
</feature>
<dbReference type="AlphaFoldDB" id="A0AAE3UGA8"/>
<name>A0AAE3UGA8_9BACT</name>
<sequence>MKNLVIVPMLGLLIWLGGCAGSQVVTDQSRDVDLSKYRTFQFADVDNTNKGSENPLFENEIIEQNLHASIARELTDRGMQQTTSNPDVKVAYHTYTEKKRSTGNNYYPMMYGGWGWRYYPWGISPFPYAGRQSYSYTEGTLIIDIIDASTNQLAWRGSIAGTVDNPRTLNRQVEKAVIAIFKKYPVSQESDQEKALSRRK</sequence>
<evidence type="ECO:0000256" key="1">
    <source>
        <dbReference type="SAM" id="SignalP"/>
    </source>
</evidence>
<dbReference type="PROSITE" id="PS51257">
    <property type="entry name" value="PROKAR_LIPOPROTEIN"/>
    <property type="match status" value="1"/>
</dbReference>
<proteinExistence type="predicted"/>
<dbReference type="EMBL" id="JASJOU010000013">
    <property type="protein sequence ID" value="MDJ1504733.1"/>
    <property type="molecule type" value="Genomic_DNA"/>
</dbReference>
<feature type="chain" id="PRO_5042230401" evidence="1">
    <location>
        <begin position="21"/>
        <end position="200"/>
    </location>
</feature>
<evidence type="ECO:0000313" key="4">
    <source>
        <dbReference type="Proteomes" id="UP001232063"/>
    </source>
</evidence>
<keyword evidence="1" id="KW-0732">Signal</keyword>
<comment type="caution">
    <text evidence="3">The sequence shown here is derived from an EMBL/GenBank/DDBJ whole genome shotgun (WGS) entry which is preliminary data.</text>
</comment>